<comment type="caution">
    <text evidence="1">The sequence shown here is derived from an EMBL/GenBank/DDBJ whole genome shotgun (WGS) entry which is preliminary data.</text>
</comment>
<reference evidence="1 2" key="1">
    <citation type="submission" date="2019-03" db="EMBL/GenBank/DDBJ databases">
        <title>Genomic Encyclopedia of Type Strains, Phase III (KMG-III): the genomes of soil and plant-associated and newly described type strains.</title>
        <authorList>
            <person name="Whitman W."/>
        </authorList>
    </citation>
    <scope>NUCLEOTIDE SEQUENCE [LARGE SCALE GENOMIC DNA]</scope>
    <source>
        <strain evidence="1 2">LMG 29544</strain>
    </source>
</reference>
<gene>
    <name evidence="1" type="ORF">BX592_111150</name>
</gene>
<protein>
    <submittedName>
        <fullName evidence="1">Uncharacterized protein</fullName>
    </submittedName>
</protein>
<sequence>MRTVRSAWVVLGCVEQARRARCEPLRDVVGHPRLRRARGARMSIACATDFALLPFICWMVERAPQDRCDGTRAQRRSVCAGCAQARRARIARRPARRANSARRPPIRRGPRITRAARRAHRCRESRVGSHQERERAAGCDAFSHRLQACERQIQPSPVTIRPSNSSKPLHISQDRDIVVNEAHVARAHENDLLHEQVVWRSPRLMKRGRPNAGFFFVPSRFQLLCYRIGRIVKTSKYS</sequence>
<dbReference type="Proteomes" id="UP000295509">
    <property type="component" value="Unassembled WGS sequence"/>
</dbReference>
<evidence type="ECO:0000313" key="1">
    <source>
        <dbReference type="EMBL" id="TDY48215.1"/>
    </source>
</evidence>
<name>A0A4R8LRS9_9BURK</name>
<accession>A0A4R8LRS9</accession>
<keyword evidence="2" id="KW-1185">Reference proteome</keyword>
<organism evidence="1 2">
    <name type="scientific">Paraburkholderia rhizosphaerae</name>
    <dbReference type="NCBI Taxonomy" id="480658"/>
    <lineage>
        <taxon>Bacteria</taxon>
        <taxon>Pseudomonadati</taxon>
        <taxon>Pseudomonadota</taxon>
        <taxon>Betaproteobacteria</taxon>
        <taxon>Burkholderiales</taxon>
        <taxon>Burkholderiaceae</taxon>
        <taxon>Paraburkholderia</taxon>
    </lineage>
</organism>
<dbReference type="AlphaFoldDB" id="A0A4R8LRS9"/>
<dbReference type="EMBL" id="SORE01000011">
    <property type="protein sequence ID" value="TDY48215.1"/>
    <property type="molecule type" value="Genomic_DNA"/>
</dbReference>
<proteinExistence type="predicted"/>
<evidence type="ECO:0000313" key="2">
    <source>
        <dbReference type="Proteomes" id="UP000295509"/>
    </source>
</evidence>